<organism evidence="4 5">
    <name type="scientific">Humibacillus xanthopallidus</name>
    <dbReference type="NCBI Taxonomy" id="412689"/>
    <lineage>
        <taxon>Bacteria</taxon>
        <taxon>Bacillati</taxon>
        <taxon>Actinomycetota</taxon>
        <taxon>Actinomycetes</taxon>
        <taxon>Micrococcales</taxon>
        <taxon>Intrasporangiaceae</taxon>
        <taxon>Humibacillus</taxon>
    </lineage>
</organism>
<sequence>MSELTLTLLRLGLLALLWIFIFSVVAVLRTDLYGTSVSRRGQRKAAKRQAKEQRKAARAPQPVAVAAGGAGGAAAGVAAAGAGAPAAVSAPVADGAPAPRWGRGRSKGTPTTLVVTEGPLTGTTLPLRSGGLLIGRNPECALVLDDDYASGRHCRIYPDPTNRGGWVVEDLGSTNGTFIGRDKLTSARPVEIGTTLRIGKTVLELRG</sequence>
<dbReference type="EMBL" id="VFQF01000003">
    <property type="protein sequence ID" value="TQN44508.1"/>
    <property type="molecule type" value="Genomic_DNA"/>
</dbReference>
<gene>
    <name evidence="4" type="ORF">FHX52_3723</name>
</gene>
<accession>A0A543PKA6</accession>
<evidence type="ECO:0000313" key="5">
    <source>
        <dbReference type="Proteomes" id="UP000320085"/>
    </source>
</evidence>
<feature type="domain" description="FHA" evidence="3">
    <location>
        <begin position="132"/>
        <end position="184"/>
    </location>
</feature>
<evidence type="ECO:0000313" key="4">
    <source>
        <dbReference type="EMBL" id="TQN44508.1"/>
    </source>
</evidence>
<dbReference type="PROSITE" id="PS50006">
    <property type="entry name" value="FHA_DOMAIN"/>
    <property type="match status" value="1"/>
</dbReference>
<dbReference type="SUPFAM" id="SSF49879">
    <property type="entry name" value="SMAD/FHA domain"/>
    <property type="match status" value="1"/>
</dbReference>
<dbReference type="OrthoDB" id="277520at2"/>
<dbReference type="Gene3D" id="2.60.200.20">
    <property type="match status" value="1"/>
</dbReference>
<keyword evidence="1" id="KW-0597">Phosphoprotein</keyword>
<dbReference type="Pfam" id="PF00498">
    <property type="entry name" value="FHA"/>
    <property type="match status" value="1"/>
</dbReference>
<dbReference type="RefSeq" id="WP_141823853.1">
    <property type="nucleotide sequence ID" value="NZ_BAAAQC010000010.1"/>
</dbReference>
<dbReference type="InterPro" id="IPR050923">
    <property type="entry name" value="Cell_Proc_Reg/RNA_Proc"/>
</dbReference>
<name>A0A543PKA6_9MICO</name>
<dbReference type="AlphaFoldDB" id="A0A543PKA6"/>
<feature type="compositionally biased region" description="Low complexity" evidence="2">
    <location>
        <begin position="89"/>
        <end position="99"/>
    </location>
</feature>
<evidence type="ECO:0000256" key="1">
    <source>
        <dbReference type="ARBA" id="ARBA00022553"/>
    </source>
</evidence>
<dbReference type="SMART" id="SM00240">
    <property type="entry name" value="FHA"/>
    <property type="match status" value="1"/>
</dbReference>
<feature type="region of interest" description="Disordered" evidence="2">
    <location>
        <begin position="89"/>
        <end position="112"/>
    </location>
</feature>
<dbReference type="InterPro" id="IPR008984">
    <property type="entry name" value="SMAD_FHA_dom_sf"/>
</dbReference>
<comment type="caution">
    <text evidence="4">The sequence shown here is derived from an EMBL/GenBank/DDBJ whole genome shotgun (WGS) entry which is preliminary data.</text>
</comment>
<dbReference type="PANTHER" id="PTHR23308">
    <property type="entry name" value="NUCLEAR INHIBITOR OF PROTEIN PHOSPHATASE-1"/>
    <property type="match status" value="1"/>
</dbReference>
<dbReference type="Proteomes" id="UP000320085">
    <property type="component" value="Unassembled WGS sequence"/>
</dbReference>
<proteinExistence type="predicted"/>
<dbReference type="InterPro" id="IPR000253">
    <property type="entry name" value="FHA_dom"/>
</dbReference>
<evidence type="ECO:0000256" key="2">
    <source>
        <dbReference type="SAM" id="MobiDB-lite"/>
    </source>
</evidence>
<reference evidence="4 5" key="1">
    <citation type="submission" date="2019-06" db="EMBL/GenBank/DDBJ databases">
        <title>Sequencing the genomes of 1000 actinobacteria strains.</title>
        <authorList>
            <person name="Klenk H.-P."/>
        </authorList>
    </citation>
    <scope>NUCLEOTIDE SEQUENCE [LARGE SCALE GENOMIC DNA]</scope>
    <source>
        <strain evidence="4 5">DSM 21776</strain>
    </source>
</reference>
<evidence type="ECO:0000259" key="3">
    <source>
        <dbReference type="PROSITE" id="PS50006"/>
    </source>
</evidence>
<protein>
    <submittedName>
        <fullName evidence="4">FHA domain-containing protein</fullName>
    </submittedName>
</protein>